<evidence type="ECO:0000313" key="6">
    <source>
        <dbReference type="EMBL" id="CAH2090428.1"/>
    </source>
</evidence>
<feature type="transmembrane region" description="Helical" evidence="5">
    <location>
        <begin position="186"/>
        <end position="209"/>
    </location>
</feature>
<feature type="transmembrane region" description="Helical" evidence="5">
    <location>
        <begin position="296"/>
        <end position="317"/>
    </location>
</feature>
<evidence type="ECO:0000256" key="2">
    <source>
        <dbReference type="ARBA" id="ARBA00022692"/>
    </source>
</evidence>
<keyword evidence="2 5" id="KW-0812">Transmembrane</keyword>
<organism evidence="6 7">
    <name type="scientific">Euphydryas editha</name>
    <name type="common">Edith's checkerspot</name>
    <dbReference type="NCBI Taxonomy" id="104508"/>
    <lineage>
        <taxon>Eukaryota</taxon>
        <taxon>Metazoa</taxon>
        <taxon>Ecdysozoa</taxon>
        <taxon>Arthropoda</taxon>
        <taxon>Hexapoda</taxon>
        <taxon>Insecta</taxon>
        <taxon>Pterygota</taxon>
        <taxon>Neoptera</taxon>
        <taxon>Endopterygota</taxon>
        <taxon>Lepidoptera</taxon>
        <taxon>Glossata</taxon>
        <taxon>Ditrysia</taxon>
        <taxon>Papilionoidea</taxon>
        <taxon>Nymphalidae</taxon>
        <taxon>Nymphalinae</taxon>
        <taxon>Euphydryas</taxon>
    </lineage>
</organism>
<evidence type="ECO:0000256" key="3">
    <source>
        <dbReference type="ARBA" id="ARBA00022989"/>
    </source>
</evidence>
<dbReference type="Proteomes" id="UP001153954">
    <property type="component" value="Unassembled WGS sequence"/>
</dbReference>
<sequence>MDLLSEASNGPRVLVARHISAETPLPEVNNAINTTLLCHSYNLQPDFFSYLAVLKTNAWIIWSCGLVVVLTLCLLYVITLRSALRYWKDSRISLAIVLAVYPVVAAAALLTTILPRVRILTEAIAQEAVMVAMYHFYLMLIAECGGVNQMIRRSEGSQMETRVLPCCCWPCCILPRPRVQKKSLTWLRYLVLQMPVIQAILYLIVLILWAEDMMLYLNCFIYLQPFIAVSILSGVWGVIMSVRAAEATGATPKPRFLALQLVLLIVKLQCGFAKVLPELLNIPCIMALHPSVFVNMIQNIIMIFEMLLLSIWAWRLYRVPPGKMIDKVQHIVVAVLEDSLSSNEKLKEAEQCTYKTSIKHED</sequence>
<evidence type="ECO:0000256" key="5">
    <source>
        <dbReference type="SAM" id="Phobius"/>
    </source>
</evidence>
<dbReference type="InterPro" id="IPR005178">
    <property type="entry name" value="Ostalpha/TMEM184C"/>
</dbReference>
<gene>
    <name evidence="6" type="ORF">EEDITHA_LOCUS6388</name>
</gene>
<comment type="subcellular location">
    <subcellularLocation>
        <location evidence="1">Membrane</location>
        <topology evidence="1">Multi-pass membrane protein</topology>
    </subcellularLocation>
</comment>
<feature type="transmembrane region" description="Helical" evidence="5">
    <location>
        <begin position="221"/>
        <end position="244"/>
    </location>
</feature>
<dbReference type="Pfam" id="PF03619">
    <property type="entry name" value="Solute_trans_a"/>
    <property type="match status" value="1"/>
</dbReference>
<name>A0AAU9TUJ7_EUPED</name>
<dbReference type="AlphaFoldDB" id="A0AAU9TUJ7"/>
<keyword evidence="4 5" id="KW-0472">Membrane</keyword>
<protein>
    <recommendedName>
        <fullName evidence="8">Organic solute transporter alpha-like protein</fullName>
    </recommendedName>
</protein>
<feature type="transmembrane region" description="Helical" evidence="5">
    <location>
        <begin position="92"/>
        <end position="114"/>
    </location>
</feature>
<comment type="caution">
    <text evidence="6">The sequence shown here is derived from an EMBL/GenBank/DDBJ whole genome shotgun (WGS) entry which is preliminary data.</text>
</comment>
<dbReference type="EMBL" id="CAKOGL010000009">
    <property type="protein sequence ID" value="CAH2090428.1"/>
    <property type="molecule type" value="Genomic_DNA"/>
</dbReference>
<keyword evidence="3 5" id="KW-1133">Transmembrane helix</keyword>
<feature type="transmembrane region" description="Helical" evidence="5">
    <location>
        <begin position="134"/>
        <end position="151"/>
    </location>
</feature>
<dbReference type="GO" id="GO:0016020">
    <property type="term" value="C:membrane"/>
    <property type="evidence" value="ECO:0007669"/>
    <property type="project" value="UniProtKB-SubCell"/>
</dbReference>
<evidence type="ECO:0008006" key="8">
    <source>
        <dbReference type="Google" id="ProtNLM"/>
    </source>
</evidence>
<evidence type="ECO:0000256" key="1">
    <source>
        <dbReference type="ARBA" id="ARBA00004141"/>
    </source>
</evidence>
<evidence type="ECO:0000256" key="4">
    <source>
        <dbReference type="ARBA" id="ARBA00023136"/>
    </source>
</evidence>
<proteinExistence type="predicted"/>
<evidence type="ECO:0000313" key="7">
    <source>
        <dbReference type="Proteomes" id="UP001153954"/>
    </source>
</evidence>
<accession>A0AAU9TUJ7</accession>
<reference evidence="6" key="1">
    <citation type="submission" date="2022-03" db="EMBL/GenBank/DDBJ databases">
        <authorList>
            <person name="Tunstrom K."/>
        </authorList>
    </citation>
    <scope>NUCLEOTIDE SEQUENCE</scope>
</reference>
<dbReference type="SMART" id="SM01417">
    <property type="entry name" value="Solute_trans_a"/>
    <property type="match status" value="1"/>
</dbReference>
<feature type="transmembrane region" description="Helical" evidence="5">
    <location>
        <begin position="59"/>
        <end position="80"/>
    </location>
</feature>
<keyword evidence="7" id="KW-1185">Reference proteome</keyword>
<feature type="transmembrane region" description="Helical" evidence="5">
    <location>
        <begin position="256"/>
        <end position="276"/>
    </location>
</feature>
<dbReference type="PANTHER" id="PTHR23423">
    <property type="entry name" value="ORGANIC SOLUTE TRANSPORTER-RELATED"/>
    <property type="match status" value="1"/>
</dbReference>